<dbReference type="InterPro" id="IPR002888">
    <property type="entry name" value="2Fe-2S-bd"/>
</dbReference>
<dbReference type="GO" id="GO:0051537">
    <property type="term" value="F:2 iron, 2 sulfur cluster binding"/>
    <property type="evidence" value="ECO:0007669"/>
    <property type="project" value="UniProtKB-KW"/>
</dbReference>
<dbReference type="InterPro" id="IPR036010">
    <property type="entry name" value="2Fe-2S_ferredoxin-like_sf"/>
</dbReference>
<keyword evidence="7" id="KW-1185">Reference proteome</keyword>
<evidence type="ECO:0000256" key="4">
    <source>
        <dbReference type="ARBA" id="ARBA00023014"/>
    </source>
</evidence>
<dbReference type="Gene3D" id="3.10.20.30">
    <property type="match status" value="1"/>
</dbReference>
<dbReference type="KEGG" id="lcre:Pla8534_29010"/>
<keyword evidence="2" id="KW-0479">Metal-binding</keyword>
<gene>
    <name evidence="6" type="primary">cutS</name>
    <name evidence="6" type="ORF">Pla8534_29010</name>
</gene>
<dbReference type="GO" id="GO:0043885">
    <property type="term" value="F:anaerobic carbon-monoxide dehydrogenase activity"/>
    <property type="evidence" value="ECO:0007669"/>
    <property type="project" value="UniProtKB-EC"/>
</dbReference>
<organism evidence="6 7">
    <name type="scientific">Lignipirellula cremea</name>
    <dbReference type="NCBI Taxonomy" id="2528010"/>
    <lineage>
        <taxon>Bacteria</taxon>
        <taxon>Pseudomonadati</taxon>
        <taxon>Planctomycetota</taxon>
        <taxon>Planctomycetia</taxon>
        <taxon>Pirellulales</taxon>
        <taxon>Pirellulaceae</taxon>
        <taxon>Lignipirellula</taxon>
    </lineage>
</organism>
<sequence length="201" mass="21313">MSNWFQEHFSRRKFLGGTGAVAATALLSESARQAEAAEKEPQVRSGEQTIKLKVNGKVHEVKVEPRTTLLDVLRYQLDLTGAKPVSIDGSSGASTVIVDGKPVTASTTLALAVEGKAIQTVESLAGKKLDPVPQCFVEHDAEQCGFCTPGFVVAVRAYLDKNPNATEEMIRNNLNGNICRCGTYVNVLQAAVAVVKGGGNG</sequence>
<dbReference type="OrthoDB" id="9796880at2"/>
<protein>
    <submittedName>
        <fullName evidence="6">Carbon monoxide dehydrogenase small chain</fullName>
        <ecNumber evidence="6">1.2.7.4</ecNumber>
    </submittedName>
</protein>
<accession>A0A518DTB8</accession>
<dbReference type="NCBIfam" id="TIGR01409">
    <property type="entry name" value="TAT_signal_seq"/>
    <property type="match status" value="1"/>
</dbReference>
<dbReference type="EC" id="1.2.7.4" evidence="6"/>
<evidence type="ECO:0000256" key="3">
    <source>
        <dbReference type="ARBA" id="ARBA00023004"/>
    </source>
</evidence>
<dbReference type="PROSITE" id="PS51318">
    <property type="entry name" value="TAT"/>
    <property type="match status" value="1"/>
</dbReference>
<dbReference type="Gene3D" id="1.10.150.120">
    <property type="entry name" value="[2Fe-2S]-binding domain"/>
    <property type="match status" value="1"/>
</dbReference>
<evidence type="ECO:0000313" key="6">
    <source>
        <dbReference type="EMBL" id="QDU95089.1"/>
    </source>
</evidence>
<keyword evidence="4" id="KW-0411">Iron-sulfur</keyword>
<evidence type="ECO:0000256" key="2">
    <source>
        <dbReference type="ARBA" id="ARBA00022723"/>
    </source>
</evidence>
<dbReference type="AlphaFoldDB" id="A0A518DTB8"/>
<dbReference type="InterPro" id="IPR036884">
    <property type="entry name" value="2Fe-2S-bd_dom_sf"/>
</dbReference>
<dbReference type="InterPro" id="IPR019546">
    <property type="entry name" value="TAT_signal_bac_arc"/>
</dbReference>
<dbReference type="InterPro" id="IPR012675">
    <property type="entry name" value="Beta-grasp_dom_sf"/>
</dbReference>
<dbReference type="Pfam" id="PF01799">
    <property type="entry name" value="Fer2_2"/>
    <property type="match status" value="1"/>
</dbReference>
<dbReference type="PANTHER" id="PTHR44379:SF8">
    <property type="entry name" value="XANTHINE DEHYDROGENASE IRON-SULFUR-BINDING SUBUNIT XDHC-RELATED"/>
    <property type="match status" value="1"/>
</dbReference>
<dbReference type="PANTHER" id="PTHR44379">
    <property type="entry name" value="OXIDOREDUCTASE WITH IRON-SULFUR SUBUNIT"/>
    <property type="match status" value="1"/>
</dbReference>
<keyword evidence="6" id="KW-0560">Oxidoreductase</keyword>
<feature type="domain" description="[2Fe-2S]-binding" evidence="5">
    <location>
        <begin position="120"/>
        <end position="191"/>
    </location>
</feature>
<dbReference type="RefSeq" id="WP_145053864.1">
    <property type="nucleotide sequence ID" value="NZ_CP036433.1"/>
</dbReference>
<keyword evidence="3" id="KW-0408">Iron</keyword>
<evidence type="ECO:0000313" key="7">
    <source>
        <dbReference type="Proteomes" id="UP000317648"/>
    </source>
</evidence>
<dbReference type="SUPFAM" id="SSF47741">
    <property type="entry name" value="CO dehydrogenase ISP C-domain like"/>
    <property type="match status" value="1"/>
</dbReference>
<keyword evidence="1" id="KW-0001">2Fe-2S</keyword>
<dbReference type="GO" id="GO:0046872">
    <property type="term" value="F:metal ion binding"/>
    <property type="evidence" value="ECO:0007669"/>
    <property type="project" value="UniProtKB-KW"/>
</dbReference>
<proteinExistence type="predicted"/>
<dbReference type="EMBL" id="CP036433">
    <property type="protein sequence ID" value="QDU95089.1"/>
    <property type="molecule type" value="Genomic_DNA"/>
</dbReference>
<dbReference type="Proteomes" id="UP000317648">
    <property type="component" value="Chromosome"/>
</dbReference>
<dbReference type="SUPFAM" id="SSF54292">
    <property type="entry name" value="2Fe-2S ferredoxin-like"/>
    <property type="match status" value="1"/>
</dbReference>
<reference evidence="6 7" key="1">
    <citation type="submission" date="2019-02" db="EMBL/GenBank/DDBJ databases">
        <title>Deep-cultivation of Planctomycetes and their phenomic and genomic characterization uncovers novel biology.</title>
        <authorList>
            <person name="Wiegand S."/>
            <person name="Jogler M."/>
            <person name="Boedeker C."/>
            <person name="Pinto D."/>
            <person name="Vollmers J."/>
            <person name="Rivas-Marin E."/>
            <person name="Kohn T."/>
            <person name="Peeters S.H."/>
            <person name="Heuer A."/>
            <person name="Rast P."/>
            <person name="Oberbeckmann S."/>
            <person name="Bunk B."/>
            <person name="Jeske O."/>
            <person name="Meyerdierks A."/>
            <person name="Storesund J.E."/>
            <person name="Kallscheuer N."/>
            <person name="Luecker S."/>
            <person name="Lage O.M."/>
            <person name="Pohl T."/>
            <person name="Merkel B.J."/>
            <person name="Hornburger P."/>
            <person name="Mueller R.-W."/>
            <person name="Bruemmer F."/>
            <person name="Labrenz M."/>
            <person name="Spormann A.M."/>
            <person name="Op den Camp H."/>
            <person name="Overmann J."/>
            <person name="Amann R."/>
            <person name="Jetten M.S.M."/>
            <person name="Mascher T."/>
            <person name="Medema M.H."/>
            <person name="Devos D.P."/>
            <person name="Kaster A.-K."/>
            <person name="Ovreas L."/>
            <person name="Rohde M."/>
            <person name="Galperin M.Y."/>
            <person name="Jogler C."/>
        </authorList>
    </citation>
    <scope>NUCLEOTIDE SEQUENCE [LARGE SCALE GENOMIC DNA]</scope>
    <source>
        <strain evidence="6 7">Pla85_3_4</strain>
    </source>
</reference>
<dbReference type="InterPro" id="IPR006311">
    <property type="entry name" value="TAT_signal"/>
</dbReference>
<evidence type="ECO:0000256" key="1">
    <source>
        <dbReference type="ARBA" id="ARBA00022714"/>
    </source>
</evidence>
<evidence type="ECO:0000259" key="5">
    <source>
        <dbReference type="Pfam" id="PF01799"/>
    </source>
</evidence>
<name>A0A518DTB8_9BACT</name>
<dbReference type="InterPro" id="IPR051452">
    <property type="entry name" value="Diverse_Oxidoreductases"/>
</dbReference>